<keyword evidence="1" id="KW-0472">Membrane</keyword>
<dbReference type="RefSeq" id="WP_133410560.1">
    <property type="nucleotide sequence ID" value="NZ_SMZT01000004.1"/>
</dbReference>
<keyword evidence="1" id="KW-1133">Transmembrane helix</keyword>
<feature type="transmembrane region" description="Helical" evidence="1">
    <location>
        <begin position="124"/>
        <end position="145"/>
    </location>
</feature>
<dbReference type="Proteomes" id="UP000295163">
    <property type="component" value="Unassembled WGS sequence"/>
</dbReference>
<keyword evidence="1" id="KW-0812">Transmembrane</keyword>
<accession>A0A4R5YC90</accession>
<feature type="transmembrane region" description="Helical" evidence="1">
    <location>
        <begin position="255"/>
        <end position="277"/>
    </location>
</feature>
<gene>
    <name evidence="2" type="ORF">E2R59_10935</name>
</gene>
<dbReference type="GeneID" id="64347931"/>
<feature type="transmembrane region" description="Helical" evidence="1">
    <location>
        <begin position="12"/>
        <end position="30"/>
    </location>
</feature>
<protein>
    <submittedName>
        <fullName evidence="2">Uncharacterized protein</fullName>
    </submittedName>
</protein>
<organism evidence="2 3">
    <name type="scientific">Kocuria rosea</name>
    <name type="common">Deinococcus erythromyxa</name>
    <name type="synonym">Micrococcus rubens</name>
    <dbReference type="NCBI Taxonomy" id="1275"/>
    <lineage>
        <taxon>Bacteria</taxon>
        <taxon>Bacillati</taxon>
        <taxon>Actinomycetota</taxon>
        <taxon>Actinomycetes</taxon>
        <taxon>Micrococcales</taxon>
        <taxon>Micrococcaceae</taxon>
        <taxon>Kocuria</taxon>
    </lineage>
</organism>
<reference evidence="2 3" key="1">
    <citation type="submission" date="2019-03" db="EMBL/GenBank/DDBJ databases">
        <title>Genome Sequencing and Assembly of Various Microbes Isolated from Partially Reclaimed Soil and Acid Mine Drainage (AMD) Site.</title>
        <authorList>
            <person name="Steinbock B."/>
            <person name="Bechtold R."/>
            <person name="Sevigny J.L."/>
            <person name="Thomas D."/>
            <person name="Cuthill L.R."/>
            <person name="Aveiro Johannsen E.J."/>
            <person name="Thomas K."/>
            <person name="Ghosh A."/>
        </authorList>
    </citation>
    <scope>NUCLEOTIDE SEQUENCE [LARGE SCALE GENOMIC DNA]</scope>
    <source>
        <strain evidence="2 3">S-A3</strain>
    </source>
</reference>
<sequence>MTPDRTLRRWGLILTGIGAAAVLASLWWLGTSLLGRALAIEAALLYGLGGLLAVSGVIMLVIASLAGRTGPGRRGFRRKPLWSLRPMAVMITVASGSIAIAAGVTSVIMREIDSTHRLAQADGFVLPVGFVAACGLVFVIGDAVLEVPTPPGDQQPADPPSASTHRPVGAMGTALRAYAIYLLLWAVGALALSIYIQAPWSIGLSIFLLASTAVFAWGLRSIPRPAGPSDPWTGMRDELARTAARWAPEPSPRQMSLILTGAGGGIATPTFVLTTHFVYIQEAGTPYDLLFVLSLSLLTTFAGLIIFLDDSLPSHSRRH</sequence>
<feature type="transmembrane region" description="Helical" evidence="1">
    <location>
        <begin position="289"/>
        <end position="308"/>
    </location>
</feature>
<proteinExistence type="predicted"/>
<name>A0A4R5YC90_KOCRO</name>
<evidence type="ECO:0000256" key="1">
    <source>
        <dbReference type="SAM" id="Phobius"/>
    </source>
</evidence>
<feature type="transmembrane region" description="Helical" evidence="1">
    <location>
        <begin position="87"/>
        <end position="109"/>
    </location>
</feature>
<evidence type="ECO:0000313" key="3">
    <source>
        <dbReference type="Proteomes" id="UP000295163"/>
    </source>
</evidence>
<feature type="transmembrane region" description="Helical" evidence="1">
    <location>
        <begin position="42"/>
        <end position="66"/>
    </location>
</feature>
<feature type="transmembrane region" description="Helical" evidence="1">
    <location>
        <begin position="175"/>
        <end position="196"/>
    </location>
</feature>
<feature type="transmembrane region" description="Helical" evidence="1">
    <location>
        <begin position="202"/>
        <end position="219"/>
    </location>
</feature>
<evidence type="ECO:0000313" key="2">
    <source>
        <dbReference type="EMBL" id="TDL42452.1"/>
    </source>
</evidence>
<comment type="caution">
    <text evidence="2">The sequence shown here is derived from an EMBL/GenBank/DDBJ whole genome shotgun (WGS) entry which is preliminary data.</text>
</comment>
<dbReference type="AlphaFoldDB" id="A0A4R5YC90"/>
<dbReference type="EMBL" id="SMZT01000004">
    <property type="protein sequence ID" value="TDL42452.1"/>
    <property type="molecule type" value="Genomic_DNA"/>
</dbReference>